<proteinExistence type="predicted"/>
<dbReference type="EMBL" id="JAMXFF010000014">
    <property type="protein sequence ID" value="MCT7966874.1"/>
    <property type="molecule type" value="Genomic_DNA"/>
</dbReference>
<dbReference type="RefSeq" id="WP_368006500.1">
    <property type="nucleotide sequence ID" value="NZ_JAMXFF010000014.1"/>
</dbReference>
<evidence type="ECO:0000313" key="2">
    <source>
        <dbReference type="Proteomes" id="UP001525890"/>
    </source>
</evidence>
<organism evidence="1 2">
    <name type="scientific">Laspinema palackyanum D2a</name>
    <dbReference type="NCBI Taxonomy" id="2953684"/>
    <lineage>
        <taxon>Bacteria</taxon>
        <taxon>Bacillati</taxon>
        <taxon>Cyanobacteriota</taxon>
        <taxon>Cyanophyceae</taxon>
        <taxon>Oscillatoriophycideae</taxon>
        <taxon>Oscillatoriales</taxon>
        <taxon>Laspinemataceae</taxon>
        <taxon>Laspinema</taxon>
        <taxon>Laspinema palackyanum</taxon>
    </lineage>
</organism>
<dbReference type="Proteomes" id="UP001525890">
    <property type="component" value="Unassembled WGS sequence"/>
</dbReference>
<keyword evidence="2" id="KW-1185">Reference proteome</keyword>
<name>A0ABT2MQ54_9CYAN</name>
<reference evidence="1 2" key="1">
    <citation type="journal article" date="2022" name="Front. Microbiol.">
        <title>High genomic differentiation and limited gene flow indicate recent cryptic speciation within the genus Laspinema (cyanobacteria).</title>
        <authorList>
            <person name="Stanojkovic A."/>
            <person name="Skoupy S."/>
            <person name="Skaloud P."/>
            <person name="Dvorak P."/>
        </authorList>
    </citation>
    <scope>NUCLEOTIDE SEQUENCE [LARGE SCALE GENOMIC DNA]</scope>
    <source>
        <strain evidence="1 2">D2a</strain>
    </source>
</reference>
<accession>A0ABT2MQ54</accession>
<comment type="caution">
    <text evidence="1">The sequence shown here is derived from an EMBL/GenBank/DDBJ whole genome shotgun (WGS) entry which is preliminary data.</text>
</comment>
<sequence>MNRETIPHTEFTFTLPVGVVDGEGSLHRQGGMRRATGHDEIWVSKDPRTQENSAYKIIFLLSRVITHLGGFSSVTPELLEQLFLTDFIYLREFYTQINPSEVEGIPVGEFWATPWSSCTKR</sequence>
<gene>
    <name evidence="1" type="ORF">NG799_11070</name>
</gene>
<evidence type="ECO:0000313" key="1">
    <source>
        <dbReference type="EMBL" id="MCT7966874.1"/>
    </source>
</evidence>
<protein>
    <submittedName>
        <fullName evidence="1">Uncharacterized protein</fullName>
    </submittedName>
</protein>